<accession>A0A370P9A5</accession>
<evidence type="ECO:0000313" key="2">
    <source>
        <dbReference type="Proteomes" id="UP000254937"/>
    </source>
</evidence>
<keyword evidence="2" id="KW-1185">Reference proteome</keyword>
<sequence length="217" mass="24142">MQPALGSIIWNLSTSRVSTVELWTAGTPTKCRIITSGLNTGIRLLTHYITYSNSSTSRAASRGSLAGVTVAPPLLNDEQVFDIPIDTLCWLVIDIFEYQYYQIPCGSLRYCLSSSRFCVYGKSLAHISTLLLFLNRIWPFSPGWRDLPLALLGLWKAYLNEGQNGVVIGGYCKAILKYHPSVKGEVVCSSDQFGVHRRNHIRAYGTRAITCRIQPPP</sequence>
<dbReference type="EMBL" id="KZ851863">
    <property type="protein sequence ID" value="RDK38759.1"/>
    <property type="molecule type" value="Genomic_DNA"/>
</dbReference>
<dbReference type="AlphaFoldDB" id="A0A370P9A5"/>
<name>A0A370P9A5_ASPPH</name>
<protein>
    <submittedName>
        <fullName evidence="1">Uncharacterized protein</fullName>
    </submittedName>
</protein>
<gene>
    <name evidence="1" type="ORF">M752DRAFT_269352</name>
</gene>
<organism evidence="1 2">
    <name type="scientific">Aspergillus phoenicis ATCC 13157</name>
    <dbReference type="NCBI Taxonomy" id="1353007"/>
    <lineage>
        <taxon>Eukaryota</taxon>
        <taxon>Fungi</taxon>
        <taxon>Dikarya</taxon>
        <taxon>Ascomycota</taxon>
        <taxon>Pezizomycotina</taxon>
        <taxon>Eurotiomycetes</taxon>
        <taxon>Eurotiomycetidae</taxon>
        <taxon>Eurotiales</taxon>
        <taxon>Aspergillaceae</taxon>
        <taxon>Aspergillus</taxon>
    </lineage>
</organism>
<dbReference type="Proteomes" id="UP000254937">
    <property type="component" value="Unassembled WGS sequence"/>
</dbReference>
<proteinExistence type="predicted"/>
<evidence type="ECO:0000313" key="1">
    <source>
        <dbReference type="EMBL" id="RDK38759.1"/>
    </source>
</evidence>
<reference evidence="1 2" key="1">
    <citation type="submission" date="2018-07" db="EMBL/GenBank/DDBJ databases">
        <title>Section-level genome sequencing of Aspergillus section Nigri to investigate inter- and intra-species variation.</title>
        <authorList>
            <consortium name="DOE Joint Genome Institute"/>
            <person name="Vesth T.C."/>
            <person name="Nybo J.L."/>
            <person name="Theobald S."/>
            <person name="Frisvad J.C."/>
            <person name="Larsen T.O."/>
            <person name="Nielsen K.F."/>
            <person name="Hoof J.B."/>
            <person name="Brandl J."/>
            <person name="Salamov A."/>
            <person name="Riley R."/>
            <person name="Gladden J.M."/>
            <person name="Phatale P."/>
            <person name="Nielsen M.T."/>
            <person name="Lyhne E.K."/>
            <person name="Kogle M.E."/>
            <person name="Strasser K."/>
            <person name="McDonnell E."/>
            <person name="Barry K."/>
            <person name="Clum A."/>
            <person name="Chen C."/>
            <person name="Nolan M."/>
            <person name="Sandor L."/>
            <person name="Kuo A."/>
            <person name="Lipzen A."/>
            <person name="Hainaut M."/>
            <person name="Drula E."/>
            <person name="Tsang A."/>
            <person name="Magnuson J.K."/>
            <person name="Henrissat B."/>
            <person name="Wiebenga A."/>
            <person name="Simmons B.A."/>
            <person name="Makela M.R."/>
            <person name="De vries R.P."/>
            <person name="Grigoriev I.V."/>
            <person name="Mortensen U.H."/>
            <person name="Baker S.E."/>
            <person name="Andersen M.R."/>
        </authorList>
    </citation>
    <scope>NUCLEOTIDE SEQUENCE [LARGE SCALE GENOMIC DNA]</scope>
    <source>
        <strain evidence="1 2">ATCC 13157</strain>
    </source>
</reference>